<keyword evidence="1" id="KW-0472">Membrane</keyword>
<dbReference type="Pfam" id="PF04657">
    <property type="entry name" value="DMT_YdcZ"/>
    <property type="match status" value="2"/>
</dbReference>
<dbReference type="GO" id="GO:0005886">
    <property type="term" value="C:plasma membrane"/>
    <property type="evidence" value="ECO:0007669"/>
    <property type="project" value="TreeGrafter"/>
</dbReference>
<comment type="caution">
    <text evidence="2">The sequence shown here is derived from an EMBL/GenBank/DDBJ whole genome shotgun (WGS) entry which is preliminary data.</text>
</comment>
<dbReference type="PANTHER" id="PTHR34821:SF2">
    <property type="entry name" value="INNER MEMBRANE PROTEIN YDCZ"/>
    <property type="match status" value="1"/>
</dbReference>
<reference evidence="2" key="1">
    <citation type="submission" date="2021-01" db="EMBL/GenBank/DDBJ databases">
        <title>Whole genome shotgun sequence of Rugosimonospora africana NBRC 104875.</title>
        <authorList>
            <person name="Komaki H."/>
            <person name="Tamura T."/>
        </authorList>
    </citation>
    <scope>NUCLEOTIDE SEQUENCE</scope>
    <source>
        <strain evidence="2">NBRC 104875</strain>
    </source>
</reference>
<dbReference type="AlphaFoldDB" id="A0A8J3VNL5"/>
<dbReference type="RefSeq" id="WP_203916680.1">
    <property type="nucleotide sequence ID" value="NZ_BONZ01000013.1"/>
</dbReference>
<keyword evidence="1" id="KW-0812">Transmembrane</keyword>
<name>A0A8J3VNL5_9ACTN</name>
<keyword evidence="1" id="KW-1133">Transmembrane helix</keyword>
<organism evidence="2 3">
    <name type="scientific">Rugosimonospora africana</name>
    <dbReference type="NCBI Taxonomy" id="556532"/>
    <lineage>
        <taxon>Bacteria</taxon>
        <taxon>Bacillati</taxon>
        <taxon>Actinomycetota</taxon>
        <taxon>Actinomycetes</taxon>
        <taxon>Micromonosporales</taxon>
        <taxon>Micromonosporaceae</taxon>
        <taxon>Rugosimonospora</taxon>
    </lineage>
</organism>
<feature type="transmembrane region" description="Helical" evidence="1">
    <location>
        <begin position="115"/>
        <end position="138"/>
    </location>
</feature>
<feature type="transmembrane region" description="Helical" evidence="1">
    <location>
        <begin position="177"/>
        <end position="196"/>
    </location>
</feature>
<evidence type="ECO:0000313" key="2">
    <source>
        <dbReference type="EMBL" id="GIH12972.1"/>
    </source>
</evidence>
<evidence type="ECO:0000313" key="3">
    <source>
        <dbReference type="Proteomes" id="UP000642748"/>
    </source>
</evidence>
<feature type="transmembrane region" description="Helical" evidence="1">
    <location>
        <begin position="93"/>
        <end position="109"/>
    </location>
</feature>
<proteinExistence type="predicted"/>
<dbReference type="Proteomes" id="UP000642748">
    <property type="component" value="Unassembled WGS sequence"/>
</dbReference>
<dbReference type="EMBL" id="BONZ01000013">
    <property type="protein sequence ID" value="GIH12972.1"/>
    <property type="molecule type" value="Genomic_DNA"/>
</dbReference>
<protein>
    <submittedName>
        <fullName evidence="2">Membrane protein</fullName>
    </submittedName>
</protein>
<feature type="transmembrane region" description="Helical" evidence="1">
    <location>
        <begin position="51"/>
        <end position="72"/>
    </location>
</feature>
<feature type="transmembrane region" description="Helical" evidence="1">
    <location>
        <begin position="150"/>
        <end position="171"/>
    </location>
</feature>
<feature type="transmembrane region" description="Helical" evidence="1">
    <location>
        <begin position="300"/>
        <end position="318"/>
    </location>
</feature>
<keyword evidence="3" id="KW-1185">Reference proteome</keyword>
<feature type="transmembrane region" description="Helical" evidence="1">
    <location>
        <begin position="20"/>
        <end position="39"/>
    </location>
</feature>
<feature type="transmembrane region" description="Helical" evidence="1">
    <location>
        <begin position="271"/>
        <end position="294"/>
    </location>
</feature>
<feature type="transmembrane region" description="Helical" evidence="1">
    <location>
        <begin position="208"/>
        <end position="232"/>
    </location>
</feature>
<dbReference type="InterPro" id="IPR006750">
    <property type="entry name" value="YdcZ"/>
</dbReference>
<dbReference type="PANTHER" id="PTHR34821">
    <property type="entry name" value="INNER MEMBRANE PROTEIN YDCZ"/>
    <property type="match status" value="1"/>
</dbReference>
<evidence type="ECO:0000256" key="1">
    <source>
        <dbReference type="SAM" id="Phobius"/>
    </source>
</evidence>
<feature type="transmembrane region" description="Helical" evidence="1">
    <location>
        <begin position="244"/>
        <end position="264"/>
    </location>
</feature>
<accession>A0A8J3VNL5</accession>
<gene>
    <name evidence="2" type="ORF">Raf01_11440</name>
</gene>
<sequence length="322" mass="33017">MSHSRSAPDRPNQSEPHRYLSGCALSAVAGAVLALQSRINGDFGHRVHDGVLAALISFSSSLTLCTLILALFAVRGKAGALIRQLRANRLPPWYYLGGIAGAYTLISQGEAVTALGVAVFTIAAVSGQSIASLVIDRLGIGPSGRQPVTAFRLIGAVLSIGSVIVAVSGKFHTPEAIGLIVLPVVAGIVTPLHQALNGRVRAASHSTLAPTLINFVVGTALLLPVFGIEVAIRGAPGNIPTPPWPAYVGGPLGVTFIAITVTVVRQIGVLLLALATIAGQLVMAIILDLIAPTAGMHPGPATYVGTALTIVAVAVAAIHRRR</sequence>